<reference evidence="1 2" key="1">
    <citation type="journal article" date="2020" name="Cell">
        <title>Large-Scale Comparative Analyses of Tick Genomes Elucidate Their Genetic Diversity and Vector Capacities.</title>
        <authorList>
            <consortium name="Tick Genome and Microbiome Consortium (TIGMIC)"/>
            <person name="Jia N."/>
            <person name="Wang J."/>
            <person name="Shi W."/>
            <person name="Du L."/>
            <person name="Sun Y."/>
            <person name="Zhan W."/>
            <person name="Jiang J.F."/>
            <person name="Wang Q."/>
            <person name="Zhang B."/>
            <person name="Ji P."/>
            <person name="Bell-Sakyi L."/>
            <person name="Cui X.M."/>
            <person name="Yuan T.T."/>
            <person name="Jiang B.G."/>
            <person name="Yang W.F."/>
            <person name="Lam T.T."/>
            <person name="Chang Q.C."/>
            <person name="Ding S.J."/>
            <person name="Wang X.J."/>
            <person name="Zhu J.G."/>
            <person name="Ruan X.D."/>
            <person name="Zhao L."/>
            <person name="Wei J.T."/>
            <person name="Ye R.Z."/>
            <person name="Que T.C."/>
            <person name="Du C.H."/>
            <person name="Zhou Y.H."/>
            <person name="Cheng J.X."/>
            <person name="Dai P.F."/>
            <person name="Guo W.B."/>
            <person name="Han X.H."/>
            <person name="Huang E.J."/>
            <person name="Li L.F."/>
            <person name="Wei W."/>
            <person name="Gao Y.C."/>
            <person name="Liu J.Z."/>
            <person name="Shao H.Z."/>
            <person name="Wang X."/>
            <person name="Wang C.C."/>
            <person name="Yang T.C."/>
            <person name="Huo Q.B."/>
            <person name="Li W."/>
            <person name="Chen H.Y."/>
            <person name="Chen S.E."/>
            <person name="Zhou L.G."/>
            <person name="Ni X.B."/>
            <person name="Tian J.H."/>
            <person name="Sheng Y."/>
            <person name="Liu T."/>
            <person name="Pan Y.S."/>
            <person name="Xia L.Y."/>
            <person name="Li J."/>
            <person name="Zhao F."/>
            <person name="Cao W.C."/>
        </authorList>
    </citation>
    <scope>NUCLEOTIDE SEQUENCE [LARGE SCALE GENOMIC DNA]</scope>
    <source>
        <strain evidence="1">HaeL-2018</strain>
    </source>
</reference>
<comment type="caution">
    <text evidence="1">The sequence shown here is derived from an EMBL/GenBank/DDBJ whole genome shotgun (WGS) entry which is preliminary data.</text>
</comment>
<gene>
    <name evidence="1" type="ORF">HPB48_021280</name>
</gene>
<dbReference type="VEuPathDB" id="VectorBase:HLOH_043747"/>
<evidence type="ECO:0000313" key="1">
    <source>
        <dbReference type="EMBL" id="KAH9367809.1"/>
    </source>
</evidence>
<dbReference type="OrthoDB" id="10616271at2759"/>
<evidence type="ECO:0000313" key="2">
    <source>
        <dbReference type="Proteomes" id="UP000821853"/>
    </source>
</evidence>
<name>A0A9J6FZJ5_HAELO</name>
<dbReference type="EMBL" id="JABSTR010000004">
    <property type="protein sequence ID" value="KAH9367809.1"/>
    <property type="molecule type" value="Genomic_DNA"/>
</dbReference>
<dbReference type="AlphaFoldDB" id="A0A9J6FZJ5"/>
<dbReference type="OMA" id="WERSKIN"/>
<protein>
    <submittedName>
        <fullName evidence="1">Uncharacterized protein</fullName>
    </submittedName>
</protein>
<dbReference type="Proteomes" id="UP000821853">
    <property type="component" value="Chromosome 2"/>
</dbReference>
<keyword evidence="2" id="KW-1185">Reference proteome</keyword>
<organism evidence="1 2">
    <name type="scientific">Haemaphysalis longicornis</name>
    <name type="common">Bush tick</name>
    <dbReference type="NCBI Taxonomy" id="44386"/>
    <lineage>
        <taxon>Eukaryota</taxon>
        <taxon>Metazoa</taxon>
        <taxon>Ecdysozoa</taxon>
        <taxon>Arthropoda</taxon>
        <taxon>Chelicerata</taxon>
        <taxon>Arachnida</taxon>
        <taxon>Acari</taxon>
        <taxon>Parasitiformes</taxon>
        <taxon>Ixodida</taxon>
        <taxon>Ixodoidea</taxon>
        <taxon>Ixodidae</taxon>
        <taxon>Haemaphysalinae</taxon>
        <taxon>Haemaphysalis</taxon>
    </lineage>
</organism>
<accession>A0A9J6FZJ5</accession>
<sequence length="148" mass="17004">MYLCFYFVFNCTFFCYVSTNHKSKKRARFPPPDPSLSYCHAVVWRQLQTATFPAPAIQSLYYPDLHSNQCPPCHQYAYLSHALWFREEKLLPTLRKHPTLCQITVNEQWRAAILSADALIQATVAQVDEDAAENYVNPAVTGRTLKST</sequence>
<proteinExistence type="predicted"/>